<accession>D8TDN9</accession>
<protein>
    <recommendedName>
        <fullName evidence="8">Transcription factor IIA alpha/beta subunit</fullName>
    </recommendedName>
</protein>
<dbReference type="EMBL" id="GL377733">
    <property type="protein sequence ID" value="EFJ05199.1"/>
    <property type="molecule type" value="Genomic_DNA"/>
</dbReference>
<dbReference type="AlphaFoldDB" id="D8TDN9"/>
<dbReference type="Gramene" id="EFJ05199">
    <property type="protein sequence ID" value="EFJ05199"/>
    <property type="gene ID" value="SELMODRAFT_431754"/>
</dbReference>
<dbReference type="GO" id="GO:0005672">
    <property type="term" value="C:transcription factor TFIIA complex"/>
    <property type="evidence" value="ECO:0007669"/>
    <property type="project" value="InterPro"/>
</dbReference>
<evidence type="ECO:0000256" key="2">
    <source>
        <dbReference type="ARBA" id="ARBA00010059"/>
    </source>
</evidence>
<gene>
    <name evidence="6" type="ORF">SELMODRAFT_431754</name>
</gene>
<organism evidence="7">
    <name type="scientific">Selaginella moellendorffii</name>
    <name type="common">Spikemoss</name>
    <dbReference type="NCBI Taxonomy" id="88036"/>
    <lineage>
        <taxon>Eukaryota</taxon>
        <taxon>Viridiplantae</taxon>
        <taxon>Streptophyta</taxon>
        <taxon>Embryophyta</taxon>
        <taxon>Tracheophyta</taxon>
        <taxon>Lycopodiopsida</taxon>
        <taxon>Selaginellales</taxon>
        <taxon>Selaginellaceae</taxon>
        <taxon>Selaginella</taxon>
    </lineage>
</organism>
<dbReference type="PANTHER" id="PTHR12694:SF8">
    <property type="entry name" value="TRANSCRIPTION INITIATION FACTOR IIA SUBUNIT 1"/>
    <property type="match status" value="1"/>
</dbReference>
<evidence type="ECO:0000313" key="7">
    <source>
        <dbReference type="Proteomes" id="UP000001514"/>
    </source>
</evidence>
<dbReference type="GO" id="GO:0006367">
    <property type="term" value="P:transcription initiation at RNA polymerase II promoter"/>
    <property type="evidence" value="ECO:0007669"/>
    <property type="project" value="InterPro"/>
</dbReference>
<keyword evidence="3" id="KW-0804">Transcription</keyword>
<keyword evidence="4" id="KW-0539">Nucleus</keyword>
<evidence type="ECO:0000256" key="3">
    <source>
        <dbReference type="ARBA" id="ARBA00023163"/>
    </source>
</evidence>
<keyword evidence="7" id="KW-1185">Reference proteome</keyword>
<dbReference type="SUPFAM" id="SSF47396">
    <property type="entry name" value="Transcription factor IIA (TFIIA), alpha-helical domain"/>
    <property type="match status" value="1"/>
</dbReference>
<evidence type="ECO:0000313" key="6">
    <source>
        <dbReference type="EMBL" id="EFJ05199.1"/>
    </source>
</evidence>
<dbReference type="InParanoid" id="D8TDN9"/>
<sequence>MATSVASVYLHVMEDVINNVRADFQAENVEESVLNDLQSLWELKMIQSGTISPGEIPQNLGVRNAAAQATSVQDLNIPYQASEEFTPTAELLFSPYSTPTPGPDQTPIADKGGGDDSHNHRGVDVNVAYQEGQEDEENGSGQGPVTKDFFTLTSGKRKRDDLPANYFPGDYIPQHDGAADTPEETRRPSIPQHDGADDNYDDEVRVFALLANGEFDF</sequence>
<evidence type="ECO:0000256" key="5">
    <source>
        <dbReference type="SAM" id="MobiDB-lite"/>
    </source>
</evidence>
<comment type="similarity">
    <text evidence="2">Belongs to the TFIIA subunit 1 family.</text>
</comment>
<dbReference type="PANTHER" id="PTHR12694">
    <property type="entry name" value="TRANSCRIPTION INITIATION FACTOR IIA SUBUNIT 1"/>
    <property type="match status" value="1"/>
</dbReference>
<dbReference type="InterPro" id="IPR004855">
    <property type="entry name" value="TFIIA_asu/bsu"/>
</dbReference>
<feature type="compositionally biased region" description="Basic and acidic residues" evidence="5">
    <location>
        <begin position="112"/>
        <end position="123"/>
    </location>
</feature>
<dbReference type="eggNOG" id="KOG2652">
    <property type="taxonomic scope" value="Eukaryota"/>
</dbReference>
<evidence type="ECO:0000256" key="1">
    <source>
        <dbReference type="ARBA" id="ARBA00004123"/>
    </source>
</evidence>
<dbReference type="SMART" id="SM01371">
    <property type="entry name" value="TFIIA"/>
    <property type="match status" value="1"/>
</dbReference>
<dbReference type="FunFam" id="1.10.287.100:FF:000001">
    <property type="entry name" value="Transcription initiation factor IIA subunit"/>
    <property type="match status" value="1"/>
</dbReference>
<feature type="region of interest" description="Disordered" evidence="5">
    <location>
        <begin position="96"/>
        <end position="201"/>
    </location>
</feature>
<dbReference type="GO" id="GO:0006366">
    <property type="term" value="P:transcription by RNA polymerase II"/>
    <property type="evidence" value="ECO:0000318"/>
    <property type="project" value="GO_Central"/>
</dbReference>
<dbReference type="HOGENOM" id="CLU_030027_1_0_1"/>
<reference evidence="6" key="1">
    <citation type="journal article" date="2011" name="Science">
        <title>The Selaginella genome identifies genetic changes associated with the evolution of vascular plants.</title>
        <authorList>
            <person name="Banks J.A."/>
            <person name="Nishiyama T."/>
            <person name="Hasebe M."/>
            <person name="Bowman J.L."/>
            <person name="Gribskov M."/>
            <person name="dePamphilis C."/>
            <person name="Albert V.A."/>
            <person name="Aono N."/>
            <person name="Aoyama T."/>
            <person name="Ambrose B.A."/>
            <person name="Ashton N.W."/>
            <person name="Axtell M.J."/>
            <person name="Barker E."/>
            <person name="Barker M.S."/>
            <person name="Bennetzen J.L."/>
            <person name="Bonawitz N.D."/>
            <person name="Chapple C."/>
            <person name="Cheng C."/>
            <person name="Correa L.G."/>
            <person name="Dacre M."/>
            <person name="DeBarry J."/>
            <person name="Dreyer I."/>
            <person name="Elias M."/>
            <person name="Engstrom E.M."/>
            <person name="Estelle M."/>
            <person name="Feng L."/>
            <person name="Finet C."/>
            <person name="Floyd S.K."/>
            <person name="Frommer W.B."/>
            <person name="Fujita T."/>
            <person name="Gramzow L."/>
            <person name="Gutensohn M."/>
            <person name="Harholt J."/>
            <person name="Hattori M."/>
            <person name="Heyl A."/>
            <person name="Hirai T."/>
            <person name="Hiwatashi Y."/>
            <person name="Ishikawa M."/>
            <person name="Iwata M."/>
            <person name="Karol K.G."/>
            <person name="Koehler B."/>
            <person name="Kolukisaoglu U."/>
            <person name="Kubo M."/>
            <person name="Kurata T."/>
            <person name="Lalonde S."/>
            <person name="Li K."/>
            <person name="Li Y."/>
            <person name="Litt A."/>
            <person name="Lyons E."/>
            <person name="Manning G."/>
            <person name="Maruyama T."/>
            <person name="Michael T.P."/>
            <person name="Mikami K."/>
            <person name="Miyazaki S."/>
            <person name="Morinaga S."/>
            <person name="Murata T."/>
            <person name="Mueller-Roeber B."/>
            <person name="Nelson D.R."/>
            <person name="Obara M."/>
            <person name="Oguri Y."/>
            <person name="Olmstead R.G."/>
            <person name="Onodera N."/>
            <person name="Petersen B.L."/>
            <person name="Pils B."/>
            <person name="Prigge M."/>
            <person name="Rensing S.A."/>
            <person name="Riano-Pachon D.M."/>
            <person name="Roberts A.W."/>
            <person name="Sato Y."/>
            <person name="Scheller H.V."/>
            <person name="Schulz B."/>
            <person name="Schulz C."/>
            <person name="Shakirov E.V."/>
            <person name="Shibagaki N."/>
            <person name="Shinohara N."/>
            <person name="Shippen D.E."/>
            <person name="Soerensen I."/>
            <person name="Sotooka R."/>
            <person name="Sugimoto N."/>
            <person name="Sugita M."/>
            <person name="Sumikawa N."/>
            <person name="Tanurdzic M."/>
            <person name="Theissen G."/>
            <person name="Ulvskov P."/>
            <person name="Wakazuki S."/>
            <person name="Weng J.K."/>
            <person name="Willats W.W."/>
            <person name="Wipf D."/>
            <person name="Wolf P.G."/>
            <person name="Yang L."/>
            <person name="Zimmer A.D."/>
            <person name="Zhu Q."/>
            <person name="Mitros T."/>
            <person name="Hellsten U."/>
            <person name="Loque D."/>
            <person name="Otillar R."/>
            <person name="Salamov A."/>
            <person name="Schmutz J."/>
            <person name="Shapiro H."/>
            <person name="Lindquist E."/>
            <person name="Lucas S."/>
            <person name="Rokhsar D."/>
            <person name="Grigoriev I.V."/>
        </authorList>
    </citation>
    <scope>NUCLEOTIDE SEQUENCE [LARGE SCALE GENOMIC DNA]</scope>
</reference>
<dbReference type="CDD" id="cd07976">
    <property type="entry name" value="TFIIA_alpha_beta_like"/>
    <property type="match status" value="1"/>
</dbReference>
<proteinExistence type="inferred from homology"/>
<dbReference type="Pfam" id="PF03153">
    <property type="entry name" value="TFIIA"/>
    <property type="match status" value="1"/>
</dbReference>
<comment type="subcellular location">
    <subcellularLocation>
        <location evidence="1">Nucleus</location>
    </subcellularLocation>
</comment>
<dbReference type="Gene3D" id="1.10.287.100">
    <property type="match status" value="1"/>
</dbReference>
<dbReference type="STRING" id="88036.D8TDN9"/>
<evidence type="ECO:0000256" key="4">
    <source>
        <dbReference type="ARBA" id="ARBA00023242"/>
    </source>
</evidence>
<dbReference type="KEGG" id="smo:SELMODRAFT_431754"/>
<evidence type="ECO:0008006" key="8">
    <source>
        <dbReference type="Google" id="ProtNLM"/>
    </source>
</evidence>
<name>D8TDN9_SELML</name>
<dbReference type="FunCoup" id="D8TDN9">
    <property type="interactions" value="3843"/>
</dbReference>
<dbReference type="Proteomes" id="UP000001514">
    <property type="component" value="Unassembled WGS sequence"/>
</dbReference>